<protein>
    <submittedName>
        <fullName evidence="13">TonB-dependent receptor</fullName>
    </submittedName>
</protein>
<evidence type="ECO:0000256" key="4">
    <source>
        <dbReference type="ARBA" id="ARBA00022692"/>
    </source>
</evidence>
<feature type="domain" description="TonB-dependent receptor plug" evidence="12">
    <location>
        <begin position="54"/>
        <end position="160"/>
    </location>
</feature>
<dbReference type="PANTHER" id="PTHR30069:SF28">
    <property type="entry name" value="TONB-DEPENDENT RECEPTOR YNCD-RELATED"/>
    <property type="match status" value="1"/>
</dbReference>
<feature type="domain" description="TonB-dependent receptor-like beta-barrel" evidence="11">
    <location>
        <begin position="363"/>
        <end position="650"/>
    </location>
</feature>
<dbReference type="InterPro" id="IPR000531">
    <property type="entry name" value="Beta-barrel_TonB"/>
</dbReference>
<dbReference type="InterPro" id="IPR037066">
    <property type="entry name" value="Plug_dom_sf"/>
</dbReference>
<evidence type="ECO:0000256" key="8">
    <source>
        <dbReference type="PROSITE-ProRule" id="PRU01360"/>
    </source>
</evidence>
<sequence length="700" mass="76480">MTRIPLRLTLAALLVAAPALAQEPDSTVSDSVPLYRLEGITVTVTRSQERLDRLPYAASVIDRIQELQATLSLDESLLQVPGVMIDNRHNFALGNRISIRGYGARSQFGVRGLRIIQDGIPLTLPDGQAQLNNIDLAAAGRIEVIRGPASSLYGNASGGVIKIRTASPPPVLFQPEIRLLGGGYGEDRYYQKYDLTGGGRSGGLEYVTHLSHFQTDGFRLHSAAEQTLFNTRVGYQLNERSELEVVINYTNTPFAQNPSSLSDSLARAVPDTARDIVLGPGECPPNPGFGGCQNLGETSKQGQAGITYRRRLGHAHTLSLMGYGLMRELENPIPFTLIQLDRRAGGARVEYRYLPLDGVLAALTAGVDLDHQADDRQEFARDDQGVGAIQLDQDERVTGLGLFAHGRWRLGPRLEVTTSARYDRVRFRADDDLVTATDPDDSGTRIFEQVSPMIGLSYAHSTAVNAYVNVGRSFQTPTTTELTDTLGGFNQRLESEKATNYEVGLKGSVGERLSYTLAVFVADIEDQLILFQPEGIDRDFFENAGSSDHRGVEMGLSALLAPGLTLSGAYTYSNFEFDRFQNQDGDFSGNEVPGIAPHRFHGRLRYEHGSGLTGSLELTASDGFFVDNANQQRNEGYAVIDLRLGYRVRLSGMEAAPFLGLNNAFDGRYNSSVVINAFGARYFEPAPGRNLYLGVGLKTR</sequence>
<evidence type="ECO:0000256" key="3">
    <source>
        <dbReference type="ARBA" id="ARBA00022452"/>
    </source>
</evidence>
<dbReference type="InterPro" id="IPR012910">
    <property type="entry name" value="Plug_dom"/>
</dbReference>
<dbReference type="Proteomes" id="UP000702544">
    <property type="component" value="Unassembled WGS sequence"/>
</dbReference>
<evidence type="ECO:0000256" key="7">
    <source>
        <dbReference type="ARBA" id="ARBA00023237"/>
    </source>
</evidence>
<dbReference type="EMBL" id="JAACAK010000002">
    <property type="protein sequence ID" value="NIR73625.1"/>
    <property type="molecule type" value="Genomic_DNA"/>
</dbReference>
<dbReference type="Gene3D" id="2.170.130.10">
    <property type="entry name" value="TonB-dependent receptor, plug domain"/>
    <property type="match status" value="1"/>
</dbReference>
<keyword evidence="3 8" id="KW-1134">Transmembrane beta strand</keyword>
<evidence type="ECO:0000256" key="10">
    <source>
        <dbReference type="SAM" id="SignalP"/>
    </source>
</evidence>
<evidence type="ECO:0000256" key="6">
    <source>
        <dbReference type="ARBA" id="ARBA00023136"/>
    </source>
</evidence>
<dbReference type="GO" id="GO:0009279">
    <property type="term" value="C:cell outer membrane"/>
    <property type="evidence" value="ECO:0007669"/>
    <property type="project" value="UniProtKB-SubCell"/>
</dbReference>
<feature type="signal peptide" evidence="10">
    <location>
        <begin position="1"/>
        <end position="21"/>
    </location>
</feature>
<dbReference type="Gene3D" id="2.40.170.20">
    <property type="entry name" value="TonB-dependent receptor, beta-barrel domain"/>
    <property type="match status" value="1"/>
</dbReference>
<proteinExistence type="inferred from homology"/>
<name>A0AAE4Z4J3_9BACT</name>
<evidence type="ECO:0000259" key="12">
    <source>
        <dbReference type="Pfam" id="PF07715"/>
    </source>
</evidence>
<evidence type="ECO:0000256" key="2">
    <source>
        <dbReference type="ARBA" id="ARBA00022448"/>
    </source>
</evidence>
<dbReference type="CDD" id="cd01347">
    <property type="entry name" value="ligand_gated_channel"/>
    <property type="match status" value="1"/>
</dbReference>
<keyword evidence="4 8" id="KW-0812">Transmembrane</keyword>
<dbReference type="SUPFAM" id="SSF56935">
    <property type="entry name" value="Porins"/>
    <property type="match status" value="1"/>
</dbReference>
<dbReference type="InterPro" id="IPR039426">
    <property type="entry name" value="TonB-dep_rcpt-like"/>
</dbReference>
<evidence type="ECO:0000313" key="14">
    <source>
        <dbReference type="Proteomes" id="UP000702544"/>
    </source>
</evidence>
<dbReference type="GO" id="GO:0044718">
    <property type="term" value="P:siderophore transmembrane transport"/>
    <property type="evidence" value="ECO:0007669"/>
    <property type="project" value="TreeGrafter"/>
</dbReference>
<keyword evidence="6 8" id="KW-0472">Membrane</keyword>
<keyword evidence="10" id="KW-0732">Signal</keyword>
<dbReference type="PANTHER" id="PTHR30069">
    <property type="entry name" value="TONB-DEPENDENT OUTER MEMBRANE RECEPTOR"/>
    <property type="match status" value="1"/>
</dbReference>
<keyword evidence="7 8" id="KW-0998">Cell outer membrane</keyword>
<evidence type="ECO:0000259" key="11">
    <source>
        <dbReference type="Pfam" id="PF00593"/>
    </source>
</evidence>
<keyword evidence="2 8" id="KW-0813">Transport</keyword>
<evidence type="ECO:0000256" key="1">
    <source>
        <dbReference type="ARBA" id="ARBA00004571"/>
    </source>
</evidence>
<evidence type="ECO:0000313" key="13">
    <source>
        <dbReference type="EMBL" id="NIR73625.1"/>
    </source>
</evidence>
<dbReference type="Pfam" id="PF07715">
    <property type="entry name" value="Plug"/>
    <property type="match status" value="1"/>
</dbReference>
<dbReference type="GO" id="GO:0015344">
    <property type="term" value="F:siderophore uptake transmembrane transporter activity"/>
    <property type="evidence" value="ECO:0007669"/>
    <property type="project" value="TreeGrafter"/>
</dbReference>
<dbReference type="AlphaFoldDB" id="A0AAE4Z4J3"/>
<feature type="chain" id="PRO_5042092684" evidence="10">
    <location>
        <begin position="22"/>
        <end position="700"/>
    </location>
</feature>
<reference evidence="13 14" key="1">
    <citation type="submission" date="2020-01" db="EMBL/GenBank/DDBJ databases">
        <title>Genomes assembled from Gulf of Kutch pelagic sediment metagenomes.</title>
        <authorList>
            <person name="Chandrashekar M."/>
            <person name="Mahajan M.S."/>
            <person name="Dave K.J."/>
            <person name="Vatsa P."/>
            <person name="Nathani N.M."/>
        </authorList>
    </citation>
    <scope>NUCLEOTIDE SEQUENCE [LARGE SCALE GENOMIC DNA]</scope>
    <source>
        <strain evidence="13">KS3-K002</strain>
    </source>
</reference>
<comment type="subcellular location">
    <subcellularLocation>
        <location evidence="1 8">Cell outer membrane</location>
        <topology evidence="1 8">Multi-pass membrane protein</topology>
    </subcellularLocation>
</comment>
<evidence type="ECO:0000256" key="5">
    <source>
        <dbReference type="ARBA" id="ARBA00023077"/>
    </source>
</evidence>
<accession>A0AAE4Z4J3</accession>
<keyword evidence="5 9" id="KW-0798">TonB box</keyword>
<dbReference type="Pfam" id="PF00593">
    <property type="entry name" value="TonB_dep_Rec_b-barrel"/>
    <property type="match status" value="1"/>
</dbReference>
<gene>
    <name evidence="13" type="ORF">GWO12_00695</name>
</gene>
<organism evidence="13 14">
    <name type="scientific">Candidatus Kutchimonas denitrificans</name>
    <dbReference type="NCBI Taxonomy" id="3056748"/>
    <lineage>
        <taxon>Bacteria</taxon>
        <taxon>Pseudomonadati</taxon>
        <taxon>Gemmatimonadota</taxon>
        <taxon>Gemmatimonadia</taxon>
        <taxon>Candidatus Palauibacterales</taxon>
        <taxon>Candidatus Palauibacteraceae</taxon>
        <taxon>Candidatus Kutchimonas</taxon>
    </lineage>
</organism>
<comment type="similarity">
    <text evidence="8 9">Belongs to the TonB-dependent receptor family.</text>
</comment>
<dbReference type="InterPro" id="IPR036942">
    <property type="entry name" value="Beta-barrel_TonB_sf"/>
</dbReference>
<keyword evidence="13" id="KW-0675">Receptor</keyword>
<dbReference type="PROSITE" id="PS52016">
    <property type="entry name" value="TONB_DEPENDENT_REC_3"/>
    <property type="match status" value="1"/>
</dbReference>
<comment type="caution">
    <text evidence="13">The sequence shown here is derived from an EMBL/GenBank/DDBJ whole genome shotgun (WGS) entry which is preliminary data.</text>
</comment>
<evidence type="ECO:0000256" key="9">
    <source>
        <dbReference type="RuleBase" id="RU003357"/>
    </source>
</evidence>